<dbReference type="GO" id="GO:0031071">
    <property type="term" value="F:cysteine desulfurase activity"/>
    <property type="evidence" value="ECO:0007669"/>
    <property type="project" value="UniProtKB-EC"/>
</dbReference>
<evidence type="ECO:0000256" key="8">
    <source>
        <dbReference type="RuleBase" id="RU004506"/>
    </source>
</evidence>
<gene>
    <name evidence="10" type="primary">sufS_2</name>
    <name evidence="10" type="ORF">LMG23994_06138</name>
</gene>
<keyword evidence="4 8" id="KW-0808">Transferase</keyword>
<evidence type="ECO:0000313" key="10">
    <source>
        <dbReference type="EMBL" id="CAG9186272.1"/>
    </source>
</evidence>
<evidence type="ECO:0000256" key="6">
    <source>
        <dbReference type="ARBA" id="ARBA00050776"/>
    </source>
</evidence>
<dbReference type="NCBIfam" id="TIGR01979">
    <property type="entry name" value="sufS"/>
    <property type="match status" value="1"/>
</dbReference>
<reference evidence="10 11" key="1">
    <citation type="submission" date="2021-08" db="EMBL/GenBank/DDBJ databases">
        <authorList>
            <person name="Peeters C."/>
        </authorList>
    </citation>
    <scope>NUCLEOTIDE SEQUENCE [LARGE SCALE GENOMIC DNA]</scope>
    <source>
        <strain evidence="10 11">LMG 23994</strain>
    </source>
</reference>
<dbReference type="PIRSF" id="PIRSF005572">
    <property type="entry name" value="NifS"/>
    <property type="match status" value="1"/>
</dbReference>
<dbReference type="SUPFAM" id="SSF53383">
    <property type="entry name" value="PLP-dependent transferases"/>
    <property type="match status" value="1"/>
</dbReference>
<dbReference type="InterPro" id="IPR020578">
    <property type="entry name" value="Aminotrans_V_PyrdxlP_BS"/>
</dbReference>
<dbReference type="Gene3D" id="3.40.640.10">
    <property type="entry name" value="Type I PLP-dependent aspartate aminotransferase-like (Major domain)"/>
    <property type="match status" value="1"/>
</dbReference>
<dbReference type="InterPro" id="IPR016454">
    <property type="entry name" value="Cysteine_dSase"/>
</dbReference>
<dbReference type="EMBL" id="CAJZAF010000049">
    <property type="protein sequence ID" value="CAG9186272.1"/>
    <property type="molecule type" value="Genomic_DNA"/>
</dbReference>
<comment type="cofactor">
    <cofactor evidence="1 7">
        <name>pyridoxal 5'-phosphate</name>
        <dbReference type="ChEBI" id="CHEBI:597326"/>
    </cofactor>
</comment>
<comment type="similarity">
    <text evidence="3 8">Belongs to the class-V pyridoxal-phosphate-dependent aminotransferase family. Csd subfamily.</text>
</comment>
<evidence type="ECO:0000256" key="3">
    <source>
        <dbReference type="ARBA" id="ARBA00010447"/>
    </source>
</evidence>
<proteinExistence type="inferred from homology"/>
<keyword evidence="5 8" id="KW-0663">Pyridoxal phosphate</keyword>
<dbReference type="Gene3D" id="3.90.1150.10">
    <property type="entry name" value="Aspartate Aminotransferase, domain 1"/>
    <property type="match status" value="1"/>
</dbReference>
<keyword evidence="11" id="KW-1185">Reference proteome</keyword>
<organism evidence="10 11">
    <name type="scientific">Cupriavidus pinatubonensis</name>
    <dbReference type="NCBI Taxonomy" id="248026"/>
    <lineage>
        <taxon>Bacteria</taxon>
        <taxon>Pseudomonadati</taxon>
        <taxon>Pseudomonadota</taxon>
        <taxon>Betaproteobacteria</taxon>
        <taxon>Burkholderiales</taxon>
        <taxon>Burkholderiaceae</taxon>
        <taxon>Cupriavidus</taxon>
    </lineage>
</organism>
<dbReference type="InterPro" id="IPR010970">
    <property type="entry name" value="Cys_dSase_SufS"/>
</dbReference>
<dbReference type="Pfam" id="PF00266">
    <property type="entry name" value="Aminotran_5"/>
    <property type="match status" value="1"/>
</dbReference>
<protein>
    <recommendedName>
        <fullName evidence="8">Cysteine desulfurase</fullName>
        <ecNumber evidence="8">2.8.1.7</ecNumber>
    </recommendedName>
</protein>
<dbReference type="InterPro" id="IPR015421">
    <property type="entry name" value="PyrdxlP-dep_Trfase_major"/>
</dbReference>
<evidence type="ECO:0000256" key="2">
    <source>
        <dbReference type="ARBA" id="ARBA00002824"/>
    </source>
</evidence>
<evidence type="ECO:0000256" key="7">
    <source>
        <dbReference type="RuleBase" id="RU004504"/>
    </source>
</evidence>
<dbReference type="Proteomes" id="UP000701702">
    <property type="component" value="Unassembled WGS sequence"/>
</dbReference>
<dbReference type="EC" id="2.8.1.7" evidence="8"/>
<dbReference type="PROSITE" id="PS00595">
    <property type="entry name" value="AA_TRANSFER_CLASS_5"/>
    <property type="match status" value="1"/>
</dbReference>
<evidence type="ECO:0000256" key="5">
    <source>
        <dbReference type="ARBA" id="ARBA00022898"/>
    </source>
</evidence>
<dbReference type="PANTHER" id="PTHR43586">
    <property type="entry name" value="CYSTEINE DESULFURASE"/>
    <property type="match status" value="1"/>
</dbReference>
<accession>A0ABM8Y0N6</accession>
<dbReference type="PANTHER" id="PTHR43586:SF8">
    <property type="entry name" value="CYSTEINE DESULFURASE 1, CHLOROPLASTIC"/>
    <property type="match status" value="1"/>
</dbReference>
<dbReference type="InterPro" id="IPR000192">
    <property type="entry name" value="Aminotrans_V_dom"/>
</dbReference>
<dbReference type="InterPro" id="IPR015424">
    <property type="entry name" value="PyrdxlP-dep_Trfase"/>
</dbReference>
<comment type="catalytic activity">
    <reaction evidence="6 8">
        <text>(sulfur carrier)-H + L-cysteine = (sulfur carrier)-SH + L-alanine</text>
        <dbReference type="Rhea" id="RHEA:43892"/>
        <dbReference type="Rhea" id="RHEA-COMP:14737"/>
        <dbReference type="Rhea" id="RHEA-COMP:14739"/>
        <dbReference type="ChEBI" id="CHEBI:29917"/>
        <dbReference type="ChEBI" id="CHEBI:35235"/>
        <dbReference type="ChEBI" id="CHEBI:57972"/>
        <dbReference type="ChEBI" id="CHEBI:64428"/>
        <dbReference type="EC" id="2.8.1.7"/>
    </reaction>
</comment>
<feature type="domain" description="Aminotransferase class V" evidence="9">
    <location>
        <begin position="42"/>
        <end position="410"/>
    </location>
</feature>
<evidence type="ECO:0000259" key="9">
    <source>
        <dbReference type="Pfam" id="PF00266"/>
    </source>
</evidence>
<dbReference type="InterPro" id="IPR015422">
    <property type="entry name" value="PyrdxlP-dep_Trfase_small"/>
</dbReference>
<name>A0ABM8Y0N6_9BURK</name>
<sequence>MNTAAHDLMAVKGAVPAARLEVERLRRDFPILRQTVNGKPLVYLDNAATSQKPQSVIDCEARYYSALNANVHRGVHTLSQRATDAYEAARDAVRSLINAAGREEIVFVRGTTEAINLVAAGFGQSLRPGDEILISAMEHHSNIVPWQLACQRSGALLQVAPINDAGELMLEQFARLLSPRTRLVALAHLSNALGTVNPVRHIIELAHAQDIPVLVDGAQAVPHLKVDVQALDCDFYAFSGHKLYGPTGVGVLYGKAALLDAMPPYQGGGDMIREVTFRKTTYNDLPYKFEAGTPNIAGVIGLGAAIEYVRAVGLEAIAAHEHALLAYASAQAARIAGLRMIGTAADKASILSFTLAGIHPHDVGTILDQHGVAVRAGHHCAMPVMERFGVPATVRASFALYNTREEVDALFAAVREAQEVFA</sequence>
<dbReference type="RefSeq" id="WP_290371322.1">
    <property type="nucleotide sequence ID" value="NZ_CAJZAF010000049.1"/>
</dbReference>
<evidence type="ECO:0000256" key="4">
    <source>
        <dbReference type="ARBA" id="ARBA00022679"/>
    </source>
</evidence>
<evidence type="ECO:0000313" key="11">
    <source>
        <dbReference type="Proteomes" id="UP000701702"/>
    </source>
</evidence>
<dbReference type="CDD" id="cd06453">
    <property type="entry name" value="SufS_like"/>
    <property type="match status" value="1"/>
</dbReference>
<evidence type="ECO:0000256" key="1">
    <source>
        <dbReference type="ARBA" id="ARBA00001933"/>
    </source>
</evidence>
<comment type="caution">
    <text evidence="10">The sequence shown here is derived from an EMBL/GenBank/DDBJ whole genome shotgun (WGS) entry which is preliminary data.</text>
</comment>
<comment type="function">
    <text evidence="2 8">Catalyzes the removal of elemental sulfur and selenium atoms from L-cysteine, L-cystine, L-selenocysteine, and L-selenocystine to produce L-alanine.</text>
</comment>